<evidence type="ECO:0000313" key="2">
    <source>
        <dbReference type="EMBL" id="MCD7461712.1"/>
    </source>
</evidence>
<proteinExistence type="predicted"/>
<feature type="non-terminal residue" evidence="2">
    <location>
        <position position="1"/>
    </location>
</feature>
<evidence type="ECO:0000313" key="3">
    <source>
        <dbReference type="Proteomes" id="UP000823775"/>
    </source>
</evidence>
<organism evidence="2 3">
    <name type="scientific">Datura stramonium</name>
    <name type="common">Jimsonweed</name>
    <name type="synonym">Common thornapple</name>
    <dbReference type="NCBI Taxonomy" id="4076"/>
    <lineage>
        <taxon>Eukaryota</taxon>
        <taxon>Viridiplantae</taxon>
        <taxon>Streptophyta</taxon>
        <taxon>Embryophyta</taxon>
        <taxon>Tracheophyta</taxon>
        <taxon>Spermatophyta</taxon>
        <taxon>Magnoliopsida</taxon>
        <taxon>eudicotyledons</taxon>
        <taxon>Gunneridae</taxon>
        <taxon>Pentapetalae</taxon>
        <taxon>asterids</taxon>
        <taxon>lamiids</taxon>
        <taxon>Solanales</taxon>
        <taxon>Solanaceae</taxon>
        <taxon>Solanoideae</taxon>
        <taxon>Datureae</taxon>
        <taxon>Datura</taxon>
    </lineage>
</organism>
<evidence type="ECO:0000256" key="1">
    <source>
        <dbReference type="SAM" id="MobiDB-lite"/>
    </source>
</evidence>
<protein>
    <submittedName>
        <fullName evidence="2">Uncharacterized protein</fullName>
    </submittedName>
</protein>
<feature type="region of interest" description="Disordered" evidence="1">
    <location>
        <begin position="77"/>
        <end position="108"/>
    </location>
</feature>
<gene>
    <name evidence="2" type="ORF">HAX54_046872</name>
</gene>
<dbReference type="Proteomes" id="UP000823775">
    <property type="component" value="Unassembled WGS sequence"/>
</dbReference>
<feature type="compositionally biased region" description="Low complexity" evidence="1">
    <location>
        <begin position="87"/>
        <end position="100"/>
    </location>
</feature>
<feature type="region of interest" description="Disordered" evidence="1">
    <location>
        <begin position="32"/>
        <end position="55"/>
    </location>
</feature>
<sequence>DGYPEYPLYGGVQEESSNVIVDWDKPFDPLRVKGALGRGGKKRKSTSAEGDDGDDTFMTLALFERIEAEIAAMRELLRGLPRPPSHSRPSASRPSTRQSSGTAATYSGEMQEAIAALAQAYVELREDLERERRRRRSRDKLI</sequence>
<comment type="caution">
    <text evidence="2">The sequence shown here is derived from an EMBL/GenBank/DDBJ whole genome shotgun (WGS) entry which is preliminary data.</text>
</comment>
<feature type="non-terminal residue" evidence="2">
    <location>
        <position position="142"/>
    </location>
</feature>
<dbReference type="EMBL" id="JACEIK010000747">
    <property type="protein sequence ID" value="MCD7461712.1"/>
    <property type="molecule type" value="Genomic_DNA"/>
</dbReference>
<accession>A0ABS8SRW9</accession>
<reference evidence="2 3" key="1">
    <citation type="journal article" date="2021" name="BMC Genomics">
        <title>Datura genome reveals duplications of psychoactive alkaloid biosynthetic genes and high mutation rate following tissue culture.</title>
        <authorList>
            <person name="Rajewski A."/>
            <person name="Carter-House D."/>
            <person name="Stajich J."/>
            <person name="Litt A."/>
        </authorList>
    </citation>
    <scope>NUCLEOTIDE SEQUENCE [LARGE SCALE GENOMIC DNA]</scope>
    <source>
        <strain evidence="2">AR-01</strain>
    </source>
</reference>
<name>A0ABS8SRW9_DATST</name>
<keyword evidence="3" id="KW-1185">Reference proteome</keyword>